<feature type="chain" id="PRO_5044058566" evidence="2">
    <location>
        <begin position="26"/>
        <end position="183"/>
    </location>
</feature>
<protein>
    <submittedName>
        <fullName evidence="4">HAD superfamily, subfamily IIIB (Acid phosphatase)</fullName>
    </submittedName>
</protein>
<dbReference type="Proteomes" id="UP000470404">
    <property type="component" value="Unassembled WGS sequence"/>
</dbReference>
<feature type="region of interest" description="Disordered" evidence="1">
    <location>
        <begin position="158"/>
        <end position="183"/>
    </location>
</feature>
<evidence type="ECO:0000313" key="5">
    <source>
        <dbReference type="Proteomes" id="UP000199137"/>
    </source>
</evidence>
<keyword evidence="2" id="KW-0732">Signal</keyword>
<evidence type="ECO:0000313" key="3">
    <source>
        <dbReference type="EMBL" id="NEC61477.1"/>
    </source>
</evidence>
<dbReference type="EMBL" id="JAAGNC010000194">
    <property type="protein sequence ID" value="NEC61477.1"/>
    <property type="molecule type" value="Genomic_DNA"/>
</dbReference>
<dbReference type="STRING" id="112413.SAMN05421854_102193"/>
<dbReference type="Proteomes" id="UP000199137">
    <property type="component" value="Unassembled WGS sequence"/>
</dbReference>
<name>A0A1I5I042_9PSEU</name>
<organism evidence="4 5">
    <name type="scientific">Amycolatopsis rubida</name>
    <dbReference type="NCBI Taxonomy" id="112413"/>
    <lineage>
        <taxon>Bacteria</taxon>
        <taxon>Bacillati</taxon>
        <taxon>Actinomycetota</taxon>
        <taxon>Actinomycetes</taxon>
        <taxon>Pseudonocardiales</taxon>
        <taxon>Pseudonocardiaceae</taxon>
        <taxon>Amycolatopsis</taxon>
    </lineage>
</organism>
<dbReference type="EMBL" id="FOWC01000002">
    <property type="protein sequence ID" value="SFO53952.1"/>
    <property type="molecule type" value="Genomic_DNA"/>
</dbReference>
<keyword evidence="6" id="KW-1185">Reference proteome</keyword>
<feature type="signal peptide" evidence="2">
    <location>
        <begin position="1"/>
        <end position="25"/>
    </location>
</feature>
<dbReference type="AlphaFoldDB" id="A0A1I5I042"/>
<dbReference type="OrthoDB" id="3629246at2"/>
<evidence type="ECO:0000256" key="2">
    <source>
        <dbReference type="SAM" id="SignalP"/>
    </source>
</evidence>
<sequence>MNVNRACAAVLAVAGLIAAPATAPAAASELPGYGQWQADVREALDPAVPWLTDRVAKGGSGLAIVLDIDNTSLETEYHPGEPNRPVLAVAQWAGQHHVSVLFVTARTSSSSARTQLSDAGYPIDAICTRESGEGTAEGKQRCRADLTEQGYTITANIGNRSTDLEGGDYEKGFKLPDYDGQLS</sequence>
<dbReference type="RefSeq" id="WP_067580671.1">
    <property type="nucleotide sequence ID" value="NZ_FOWC01000002.1"/>
</dbReference>
<gene>
    <name evidence="3" type="ORF">G3I59_39235</name>
    <name evidence="4" type="ORF">SAMN05421854_102193</name>
</gene>
<accession>A0A1I5I042</accession>
<dbReference type="Pfam" id="PF03767">
    <property type="entry name" value="Acid_phosphat_B"/>
    <property type="match status" value="1"/>
</dbReference>
<dbReference type="Gene3D" id="3.40.50.1000">
    <property type="entry name" value="HAD superfamily/HAD-like"/>
    <property type="match status" value="1"/>
</dbReference>
<dbReference type="InterPro" id="IPR005519">
    <property type="entry name" value="Acid_phosphat_B-like"/>
</dbReference>
<evidence type="ECO:0000313" key="4">
    <source>
        <dbReference type="EMBL" id="SFO53952.1"/>
    </source>
</evidence>
<reference evidence="4 5" key="1">
    <citation type="submission" date="2016-10" db="EMBL/GenBank/DDBJ databases">
        <authorList>
            <person name="de Groot N.N."/>
        </authorList>
    </citation>
    <scope>NUCLEOTIDE SEQUENCE [LARGE SCALE GENOMIC DNA]</scope>
    <source>
        <strain evidence="4 5">DSM 44637</strain>
    </source>
</reference>
<dbReference type="InterPro" id="IPR023214">
    <property type="entry name" value="HAD_sf"/>
</dbReference>
<evidence type="ECO:0000256" key="1">
    <source>
        <dbReference type="SAM" id="MobiDB-lite"/>
    </source>
</evidence>
<proteinExistence type="predicted"/>
<feature type="compositionally biased region" description="Basic and acidic residues" evidence="1">
    <location>
        <begin position="168"/>
        <end position="177"/>
    </location>
</feature>
<evidence type="ECO:0000313" key="6">
    <source>
        <dbReference type="Proteomes" id="UP000470404"/>
    </source>
</evidence>
<reference evidence="3 6" key="2">
    <citation type="submission" date="2020-01" db="EMBL/GenBank/DDBJ databases">
        <title>Insect and environment-associated Actinomycetes.</title>
        <authorList>
            <person name="Currrie C."/>
            <person name="Chevrette M."/>
            <person name="Carlson C."/>
            <person name="Stubbendieck R."/>
            <person name="Wendt-Pienkowski E."/>
        </authorList>
    </citation>
    <scope>NUCLEOTIDE SEQUENCE [LARGE SCALE GENOMIC DNA]</scope>
    <source>
        <strain evidence="3 6">SID8386</strain>
    </source>
</reference>